<feature type="compositionally biased region" description="Low complexity" evidence="7">
    <location>
        <begin position="258"/>
        <end position="275"/>
    </location>
</feature>
<feature type="compositionally biased region" description="Low complexity" evidence="7">
    <location>
        <begin position="105"/>
        <end position="145"/>
    </location>
</feature>
<dbReference type="PROSITE" id="PS50968">
    <property type="entry name" value="BIOTINYL_LIPOYL"/>
    <property type="match status" value="1"/>
</dbReference>
<dbReference type="Gene3D" id="2.40.50.100">
    <property type="match status" value="1"/>
</dbReference>
<keyword evidence="10" id="KW-1185">Reference proteome</keyword>
<protein>
    <recommendedName>
        <fullName evidence="6">Dihydrolipoamide acetyltransferase component of pyruvate dehydrogenase complex</fullName>
        <ecNumber evidence="6">2.3.1.-</ecNumber>
    </recommendedName>
</protein>
<evidence type="ECO:0000259" key="8">
    <source>
        <dbReference type="PROSITE" id="PS50968"/>
    </source>
</evidence>
<evidence type="ECO:0000256" key="7">
    <source>
        <dbReference type="SAM" id="MobiDB-lite"/>
    </source>
</evidence>
<dbReference type="InterPro" id="IPR000089">
    <property type="entry name" value="Biotin_lipoyl"/>
</dbReference>
<proteinExistence type="inferred from homology"/>
<feature type="region of interest" description="Disordered" evidence="7">
    <location>
        <begin position="254"/>
        <end position="275"/>
    </location>
</feature>
<organism evidence="9 10">
    <name type="scientific">Nesterenkonia aerolata</name>
    <dbReference type="NCBI Taxonomy" id="3074079"/>
    <lineage>
        <taxon>Bacteria</taxon>
        <taxon>Bacillati</taxon>
        <taxon>Actinomycetota</taxon>
        <taxon>Actinomycetes</taxon>
        <taxon>Micrococcales</taxon>
        <taxon>Micrococcaceae</taxon>
        <taxon>Nesterenkonia</taxon>
    </lineage>
</organism>
<dbReference type="CDD" id="cd06849">
    <property type="entry name" value="lipoyl_domain"/>
    <property type="match status" value="1"/>
</dbReference>
<dbReference type="InterPro" id="IPR001078">
    <property type="entry name" value="2-oxoacid_DH_actylTfrase"/>
</dbReference>
<keyword evidence="3 6" id="KW-0808">Transferase</keyword>
<comment type="cofactor">
    <cofactor evidence="1 6">
        <name>(R)-lipoate</name>
        <dbReference type="ChEBI" id="CHEBI:83088"/>
    </cofactor>
</comment>
<dbReference type="EC" id="2.3.1.-" evidence="6"/>
<evidence type="ECO:0000313" key="10">
    <source>
        <dbReference type="Proteomes" id="UP001251870"/>
    </source>
</evidence>
<evidence type="ECO:0000256" key="4">
    <source>
        <dbReference type="ARBA" id="ARBA00022823"/>
    </source>
</evidence>
<dbReference type="Proteomes" id="UP001251870">
    <property type="component" value="Unassembled WGS sequence"/>
</dbReference>
<accession>A0ABU2DPM4</accession>
<evidence type="ECO:0000256" key="6">
    <source>
        <dbReference type="RuleBase" id="RU003423"/>
    </source>
</evidence>
<dbReference type="Gene3D" id="3.30.559.10">
    <property type="entry name" value="Chloramphenicol acetyltransferase-like domain"/>
    <property type="match status" value="1"/>
</dbReference>
<reference evidence="9 10" key="1">
    <citation type="submission" date="2023-09" db="EMBL/GenBank/DDBJ databases">
        <title>Description of three actinobacteria isolated from air of manufacturing shop in a pharmaceutical factory.</title>
        <authorList>
            <person name="Zhang D.-F."/>
        </authorList>
    </citation>
    <scope>NUCLEOTIDE SEQUENCE [LARGE SCALE GENOMIC DNA]</scope>
    <source>
        <strain evidence="9 10">LY-0111</strain>
    </source>
</reference>
<dbReference type="Pfam" id="PF00364">
    <property type="entry name" value="Biotin_lipoyl"/>
    <property type="match status" value="1"/>
</dbReference>
<dbReference type="InterPro" id="IPR023213">
    <property type="entry name" value="CAT-like_dom_sf"/>
</dbReference>
<dbReference type="EMBL" id="JAVKGR010000001">
    <property type="protein sequence ID" value="MDR8018404.1"/>
    <property type="molecule type" value="Genomic_DNA"/>
</dbReference>
<name>A0ABU2DPM4_9MICC</name>
<feature type="domain" description="Lipoyl-binding" evidence="8">
    <location>
        <begin position="2"/>
        <end position="77"/>
    </location>
</feature>
<dbReference type="SUPFAM" id="SSF51230">
    <property type="entry name" value="Single hybrid motif"/>
    <property type="match status" value="1"/>
</dbReference>
<dbReference type="PANTHER" id="PTHR43178">
    <property type="entry name" value="DIHYDROLIPOAMIDE ACETYLTRANSFERASE COMPONENT OF PYRUVATE DEHYDROGENASE COMPLEX"/>
    <property type="match status" value="1"/>
</dbReference>
<evidence type="ECO:0000256" key="2">
    <source>
        <dbReference type="ARBA" id="ARBA00007317"/>
    </source>
</evidence>
<evidence type="ECO:0000313" key="9">
    <source>
        <dbReference type="EMBL" id="MDR8018404.1"/>
    </source>
</evidence>
<comment type="similarity">
    <text evidence="2 6">Belongs to the 2-oxoacid dehydrogenase family.</text>
</comment>
<dbReference type="PANTHER" id="PTHR43178:SF5">
    <property type="entry name" value="LIPOAMIDE ACYLTRANSFERASE COMPONENT OF BRANCHED-CHAIN ALPHA-KETO ACID DEHYDROGENASE COMPLEX, MITOCHONDRIAL"/>
    <property type="match status" value="1"/>
</dbReference>
<evidence type="ECO:0000256" key="5">
    <source>
        <dbReference type="ARBA" id="ARBA00023315"/>
    </source>
</evidence>
<dbReference type="InterPro" id="IPR011053">
    <property type="entry name" value="Single_hybrid_motif"/>
</dbReference>
<sequence length="517" mass="53195">MVGTFNLPDVGEGLTEAEITSWKVSVGDVVEVNDVVVEIETAKSLVELPIPFAGEVRELLAEEGETLEVGSPLIRIAEAGSDSGPASGGGSESAPAPEVQKAPEAQKAQQTQSAGSGSSAEPSAAPAPSPESATTSTNTSTTTSAQAPESSADDGSGGDKALVGSGPKADAAKRRPRTRPAALDLVDAPGGAGQGRRDAVRDDQAQSRGMVDILARTTPPVRALARRLGVALGELAAAVPGPISRADVERLAQDHDAGSGAPGAPGAAGPVGGPDARGFTAGVLLREGPREEEIPVKGVRKHTALNVTQSAQEIPHVSVFRDTDITRTMELRAVLRDDSRYEGLSVSPLLFVAKAIIWAARRNPQVNATWQGDSYVMKNYVNLGIAAATPRGLVVPVIQDAQAYDTRGLAAAITELTATARAGKTSPAQMQGGTVSITNLGPLGLDGGTPILPPGQAAIIAVGAVRRKPWVVDEQIVPRDVMTVGGSFDHRLIDGEHAGHFVSDIARVLEQPGLLLD</sequence>
<feature type="compositionally biased region" description="Basic and acidic residues" evidence="7">
    <location>
        <begin position="195"/>
        <end position="205"/>
    </location>
</feature>
<feature type="region of interest" description="Disordered" evidence="7">
    <location>
        <begin position="78"/>
        <end position="205"/>
    </location>
</feature>
<gene>
    <name evidence="9" type="ORF">RIL96_02320</name>
</gene>
<evidence type="ECO:0000256" key="3">
    <source>
        <dbReference type="ARBA" id="ARBA00022679"/>
    </source>
</evidence>
<dbReference type="RefSeq" id="WP_310547377.1">
    <property type="nucleotide sequence ID" value="NZ_JAVKGR010000001.1"/>
</dbReference>
<evidence type="ECO:0000256" key="1">
    <source>
        <dbReference type="ARBA" id="ARBA00001938"/>
    </source>
</evidence>
<dbReference type="Pfam" id="PF00198">
    <property type="entry name" value="2-oxoacid_dh"/>
    <property type="match status" value="1"/>
</dbReference>
<comment type="caution">
    <text evidence="9">The sequence shown here is derived from an EMBL/GenBank/DDBJ whole genome shotgun (WGS) entry which is preliminary data.</text>
</comment>
<keyword evidence="4 6" id="KW-0450">Lipoyl</keyword>
<dbReference type="InterPro" id="IPR050743">
    <property type="entry name" value="2-oxoacid_DH_E2_comp"/>
</dbReference>
<keyword evidence="5 6" id="KW-0012">Acyltransferase</keyword>
<dbReference type="SUPFAM" id="SSF52777">
    <property type="entry name" value="CoA-dependent acyltransferases"/>
    <property type="match status" value="1"/>
</dbReference>